<evidence type="ECO:0000256" key="6">
    <source>
        <dbReference type="ARBA" id="ARBA00022801"/>
    </source>
</evidence>
<organism evidence="11 12">
    <name type="scientific">Rhynchospora pubera</name>
    <dbReference type="NCBI Taxonomy" id="906938"/>
    <lineage>
        <taxon>Eukaryota</taxon>
        <taxon>Viridiplantae</taxon>
        <taxon>Streptophyta</taxon>
        <taxon>Embryophyta</taxon>
        <taxon>Tracheophyta</taxon>
        <taxon>Spermatophyta</taxon>
        <taxon>Magnoliopsida</taxon>
        <taxon>Liliopsida</taxon>
        <taxon>Poales</taxon>
        <taxon>Cyperaceae</taxon>
        <taxon>Cyperoideae</taxon>
        <taxon>Rhynchosporeae</taxon>
        <taxon>Rhynchospora</taxon>
    </lineage>
</organism>
<feature type="domain" description="DUF8040" evidence="10">
    <location>
        <begin position="70"/>
        <end position="163"/>
    </location>
</feature>
<accession>A0AAV8EYZ0</accession>
<evidence type="ECO:0000256" key="5">
    <source>
        <dbReference type="ARBA" id="ARBA00022723"/>
    </source>
</evidence>
<name>A0AAV8EYZ0_9POAL</name>
<keyword evidence="12" id="KW-1185">Reference proteome</keyword>
<sequence length="430" mass="49494">MDSDFDDVANQDVWSDSKDDSKKNDSDSDDEILVQHMQMAGLMLMQQAIRRRDKIRICYLEWKQVQNDRPLSGAAMITNQLQGHPHRCYANYRMSTDVFNTLCNELRSKGLQCNGDVIIEEQVGMLLELLGHATKLRKIAEYFQHSLETVWRCIHNVLDYVVKLSSHYIKQPKSNTPRHSKLADGTQYGLFKDAIGAIDGTHIPAFPNKNDKTKERFRNRKGEFTQNVLAAVDFDGKFLAVVAGWEGSAHDNTVLRSAVQERLLRVPSGKYYLVDAGYANSSQFLAPYRRVCYHLGTFRDRARSQGEYRYDTPQELFNHRHAQLRNVVEKTFGVVKNRFHILKDMSQFNFDTQIQIVGACCTLHNFIKHHDASDEMFRVPQGMDGSQHNGVGDDDNSHEEQQQEIVTDLPSGTNLREHIKDALWQMRQNR</sequence>
<comment type="similarity">
    <text evidence="3">Belongs to the HARBI1 family.</text>
</comment>
<dbReference type="Pfam" id="PF26138">
    <property type="entry name" value="DUF8040"/>
    <property type="match status" value="1"/>
</dbReference>
<dbReference type="Proteomes" id="UP001140206">
    <property type="component" value="Chromosome 2"/>
</dbReference>
<dbReference type="InterPro" id="IPR045249">
    <property type="entry name" value="HARBI1-like"/>
</dbReference>
<comment type="subcellular location">
    <subcellularLocation>
        <location evidence="2">Nucleus</location>
    </subcellularLocation>
</comment>
<feature type="domain" description="DDE Tnp4" evidence="9">
    <location>
        <begin position="198"/>
        <end position="365"/>
    </location>
</feature>
<protein>
    <submittedName>
        <fullName evidence="11">Nuclease</fullName>
    </submittedName>
</protein>
<feature type="region of interest" description="Disordered" evidence="8">
    <location>
        <begin position="381"/>
        <end position="403"/>
    </location>
</feature>
<comment type="cofactor">
    <cofactor evidence="1">
        <name>a divalent metal cation</name>
        <dbReference type="ChEBI" id="CHEBI:60240"/>
    </cofactor>
</comment>
<dbReference type="PANTHER" id="PTHR22930">
    <property type="match status" value="1"/>
</dbReference>
<reference evidence="11" key="1">
    <citation type="submission" date="2022-08" db="EMBL/GenBank/DDBJ databases">
        <authorList>
            <person name="Marques A."/>
        </authorList>
    </citation>
    <scope>NUCLEOTIDE SEQUENCE</scope>
    <source>
        <strain evidence="11">RhyPub2mFocal</strain>
        <tissue evidence="11">Leaves</tissue>
    </source>
</reference>
<evidence type="ECO:0000256" key="7">
    <source>
        <dbReference type="ARBA" id="ARBA00023242"/>
    </source>
</evidence>
<evidence type="ECO:0000313" key="11">
    <source>
        <dbReference type="EMBL" id="KAJ4784096.1"/>
    </source>
</evidence>
<dbReference type="GO" id="GO:0005634">
    <property type="term" value="C:nucleus"/>
    <property type="evidence" value="ECO:0007669"/>
    <property type="project" value="UniProtKB-SubCell"/>
</dbReference>
<dbReference type="GO" id="GO:0004518">
    <property type="term" value="F:nuclease activity"/>
    <property type="evidence" value="ECO:0007669"/>
    <property type="project" value="UniProtKB-KW"/>
</dbReference>
<evidence type="ECO:0000256" key="3">
    <source>
        <dbReference type="ARBA" id="ARBA00006958"/>
    </source>
</evidence>
<comment type="caution">
    <text evidence="11">The sequence shown here is derived from an EMBL/GenBank/DDBJ whole genome shotgun (WGS) entry which is preliminary data.</text>
</comment>
<evidence type="ECO:0000256" key="1">
    <source>
        <dbReference type="ARBA" id="ARBA00001968"/>
    </source>
</evidence>
<dbReference type="InterPro" id="IPR058353">
    <property type="entry name" value="DUF8040"/>
</dbReference>
<dbReference type="Pfam" id="PF13359">
    <property type="entry name" value="DDE_Tnp_4"/>
    <property type="match status" value="1"/>
</dbReference>
<feature type="compositionally biased region" description="Basic and acidic residues" evidence="8">
    <location>
        <begin position="15"/>
        <end position="26"/>
    </location>
</feature>
<proteinExistence type="inferred from homology"/>
<dbReference type="InterPro" id="IPR027806">
    <property type="entry name" value="HARBI1_dom"/>
</dbReference>
<dbReference type="GO" id="GO:0016787">
    <property type="term" value="F:hydrolase activity"/>
    <property type="evidence" value="ECO:0007669"/>
    <property type="project" value="UniProtKB-KW"/>
</dbReference>
<dbReference type="GO" id="GO:0046872">
    <property type="term" value="F:metal ion binding"/>
    <property type="evidence" value="ECO:0007669"/>
    <property type="project" value="UniProtKB-KW"/>
</dbReference>
<dbReference type="EMBL" id="JAMFTS010000002">
    <property type="protein sequence ID" value="KAJ4784096.1"/>
    <property type="molecule type" value="Genomic_DNA"/>
</dbReference>
<feature type="region of interest" description="Disordered" evidence="8">
    <location>
        <begin position="1"/>
        <end position="28"/>
    </location>
</feature>
<dbReference type="PANTHER" id="PTHR22930:SF259">
    <property type="entry name" value="OS08G0106900 PROTEIN"/>
    <property type="match status" value="1"/>
</dbReference>
<evidence type="ECO:0000256" key="4">
    <source>
        <dbReference type="ARBA" id="ARBA00022722"/>
    </source>
</evidence>
<evidence type="ECO:0000256" key="8">
    <source>
        <dbReference type="SAM" id="MobiDB-lite"/>
    </source>
</evidence>
<evidence type="ECO:0000313" key="12">
    <source>
        <dbReference type="Proteomes" id="UP001140206"/>
    </source>
</evidence>
<keyword evidence="6" id="KW-0378">Hydrolase</keyword>
<dbReference type="AlphaFoldDB" id="A0AAV8EYZ0"/>
<keyword evidence="4" id="KW-0540">Nuclease</keyword>
<keyword evidence="7" id="KW-0539">Nucleus</keyword>
<evidence type="ECO:0000259" key="10">
    <source>
        <dbReference type="Pfam" id="PF26138"/>
    </source>
</evidence>
<gene>
    <name evidence="11" type="ORF">LUZ62_035342</name>
</gene>
<evidence type="ECO:0000259" key="9">
    <source>
        <dbReference type="Pfam" id="PF13359"/>
    </source>
</evidence>
<keyword evidence="5" id="KW-0479">Metal-binding</keyword>
<evidence type="ECO:0000256" key="2">
    <source>
        <dbReference type="ARBA" id="ARBA00004123"/>
    </source>
</evidence>